<dbReference type="SUPFAM" id="SSF46785">
    <property type="entry name" value="Winged helix' DNA-binding domain"/>
    <property type="match status" value="1"/>
</dbReference>
<dbReference type="InterPro" id="IPR027395">
    <property type="entry name" value="WH_DNA-bd_dom"/>
</dbReference>
<protein>
    <submittedName>
        <fullName evidence="2">Transcriptional regulator</fullName>
    </submittedName>
</protein>
<evidence type="ECO:0000313" key="2">
    <source>
        <dbReference type="EMBL" id="MER8936552.1"/>
    </source>
</evidence>
<dbReference type="Pfam" id="PF13601">
    <property type="entry name" value="HTH_34"/>
    <property type="match status" value="1"/>
</dbReference>
<proteinExistence type="predicted"/>
<dbReference type="EMBL" id="JAMYPJ010000051">
    <property type="protein sequence ID" value="MER8936552.1"/>
    <property type="molecule type" value="Genomic_DNA"/>
</dbReference>
<dbReference type="PANTHER" id="PTHR37318">
    <property type="entry name" value="BSL7504 PROTEIN"/>
    <property type="match status" value="1"/>
</dbReference>
<gene>
    <name evidence="2" type="ORF">NKI33_26770</name>
</gene>
<evidence type="ECO:0000313" key="3">
    <source>
        <dbReference type="Proteomes" id="UP001464387"/>
    </source>
</evidence>
<dbReference type="InterPro" id="IPR036390">
    <property type="entry name" value="WH_DNA-bd_sf"/>
</dbReference>
<dbReference type="InterPro" id="IPR036388">
    <property type="entry name" value="WH-like_DNA-bd_sf"/>
</dbReference>
<feature type="domain" description="Winged helix DNA-binding" evidence="1">
    <location>
        <begin position="12"/>
        <end position="93"/>
    </location>
</feature>
<keyword evidence="3" id="KW-1185">Reference proteome</keyword>
<dbReference type="RefSeq" id="WP_023768532.1">
    <property type="nucleotide sequence ID" value="NZ_CP100477.1"/>
</dbReference>
<dbReference type="Gene3D" id="1.10.10.10">
    <property type="entry name" value="Winged helix-like DNA-binding domain superfamily/Winged helix DNA-binding domain"/>
    <property type="match status" value="1"/>
</dbReference>
<organism evidence="2 3">
    <name type="scientific">Mesorhizobium opportunistum</name>
    <dbReference type="NCBI Taxonomy" id="593909"/>
    <lineage>
        <taxon>Bacteria</taxon>
        <taxon>Pseudomonadati</taxon>
        <taxon>Pseudomonadota</taxon>
        <taxon>Alphaproteobacteria</taxon>
        <taxon>Hyphomicrobiales</taxon>
        <taxon>Phyllobacteriaceae</taxon>
        <taxon>Mesorhizobium</taxon>
    </lineage>
</organism>
<dbReference type="PANTHER" id="PTHR37318:SF1">
    <property type="entry name" value="BSL7504 PROTEIN"/>
    <property type="match status" value="1"/>
</dbReference>
<sequence length="112" mass="12945">MSADEVIHQSTRLRIMAILHTLDRREALEFTRLKDMVEATHGNLGAHIETLARAGYVDVEKLFVERRPQTRVWATTMGRRAFRSHAAWLRAILDEAEPAADRPQPRTRRRSS</sequence>
<reference evidence="2 3" key="1">
    <citation type="journal article" date="2024" name="Proc. Natl. Acad. Sci. U.S.A.">
        <title>The evolutionary genomics of adaptation to stress in wild rhizobium bacteria.</title>
        <authorList>
            <person name="Kehlet-Delgado H."/>
            <person name="Montoya A.P."/>
            <person name="Jensen K.T."/>
            <person name="Wendlandt C.E."/>
            <person name="Dexheimer C."/>
            <person name="Roberts M."/>
            <person name="Torres Martinez L."/>
            <person name="Friesen M.L."/>
            <person name="Griffitts J.S."/>
            <person name="Porter S.S."/>
        </authorList>
    </citation>
    <scope>NUCLEOTIDE SEQUENCE [LARGE SCALE GENOMIC DNA]</scope>
    <source>
        <strain evidence="2 3">M0729</strain>
    </source>
</reference>
<dbReference type="Proteomes" id="UP001464387">
    <property type="component" value="Unassembled WGS sequence"/>
</dbReference>
<accession>A0ABV1YN52</accession>
<evidence type="ECO:0000259" key="1">
    <source>
        <dbReference type="Pfam" id="PF13601"/>
    </source>
</evidence>
<name>A0ABV1YN52_9HYPH</name>
<comment type="caution">
    <text evidence="2">The sequence shown here is derived from an EMBL/GenBank/DDBJ whole genome shotgun (WGS) entry which is preliminary data.</text>
</comment>